<dbReference type="InterPro" id="IPR036291">
    <property type="entry name" value="NAD(P)-bd_dom_sf"/>
</dbReference>
<organism evidence="4 5">
    <name type="scientific">Aromia moschata</name>
    <dbReference type="NCBI Taxonomy" id="1265417"/>
    <lineage>
        <taxon>Eukaryota</taxon>
        <taxon>Metazoa</taxon>
        <taxon>Ecdysozoa</taxon>
        <taxon>Arthropoda</taxon>
        <taxon>Hexapoda</taxon>
        <taxon>Insecta</taxon>
        <taxon>Pterygota</taxon>
        <taxon>Neoptera</taxon>
        <taxon>Endopterygota</taxon>
        <taxon>Coleoptera</taxon>
        <taxon>Polyphaga</taxon>
        <taxon>Cucujiformia</taxon>
        <taxon>Chrysomeloidea</taxon>
        <taxon>Cerambycidae</taxon>
        <taxon>Cerambycinae</taxon>
        <taxon>Callichromatini</taxon>
        <taxon>Aromia</taxon>
    </lineage>
</organism>
<feature type="domain" description="D-isomer specific 2-hydroxyacid dehydrogenase NAD-binding" evidence="3">
    <location>
        <begin position="115"/>
        <end position="282"/>
    </location>
</feature>
<keyword evidence="1" id="KW-0560">Oxidoreductase</keyword>
<dbReference type="SUPFAM" id="SSF51735">
    <property type="entry name" value="NAD(P)-binding Rossmann-fold domains"/>
    <property type="match status" value="1"/>
</dbReference>
<dbReference type="GO" id="GO:0008465">
    <property type="term" value="F:hydroxypyruvate reductase (NADH) activity"/>
    <property type="evidence" value="ECO:0007669"/>
    <property type="project" value="TreeGrafter"/>
</dbReference>
<sequence length="282" mass="31104">MLSTVVVLKMTSDPHQPLHRSKLILGSCDVTSWTGPGPVPRDKLLQEIENKHGLFCMLTDRIDSEVLDKAGENLKIVSTMSVGYDHLDTAEIKKRSIKMSYTPDILTDATAELALALLLATSRRLLEANEAAKTGEWKAWSPFWMCGPGLQNSTVGIVGFGRIGQEIAKRLIPFKPKKIIYYNRSEKLEAKQIGAQRVCFDELLSESDFISVNCLLTPETKEIFNEAAFKKMKPTAILINTSRGGVIDQKALIEALQNGTILGAGLDVMTPEPLPLDNPLLK</sequence>
<dbReference type="GO" id="GO:0005829">
    <property type="term" value="C:cytosol"/>
    <property type="evidence" value="ECO:0007669"/>
    <property type="project" value="TreeGrafter"/>
</dbReference>
<name>A0AAV8XAM8_9CUCU</name>
<dbReference type="InterPro" id="IPR029753">
    <property type="entry name" value="D-isomer_DH_CS"/>
</dbReference>
<dbReference type="AlphaFoldDB" id="A0AAV8XAM8"/>
<comment type="caution">
    <text evidence="4">The sequence shown here is derived from an EMBL/GenBank/DDBJ whole genome shotgun (WGS) entry which is preliminary data.</text>
</comment>
<protein>
    <recommendedName>
        <fullName evidence="2">Glyoxylate reductase/hydroxypyruvate reductase</fullName>
    </recommendedName>
</protein>
<evidence type="ECO:0000256" key="1">
    <source>
        <dbReference type="ARBA" id="ARBA00023002"/>
    </source>
</evidence>
<evidence type="ECO:0000313" key="4">
    <source>
        <dbReference type="EMBL" id="KAJ8935619.1"/>
    </source>
</evidence>
<dbReference type="Gene3D" id="3.40.50.720">
    <property type="entry name" value="NAD(P)-binding Rossmann-like Domain"/>
    <property type="match status" value="2"/>
</dbReference>
<dbReference type="InterPro" id="IPR029752">
    <property type="entry name" value="D-isomer_DH_CS1"/>
</dbReference>
<dbReference type="FunFam" id="3.40.50.720:FF:000026">
    <property type="entry name" value="Glyoxylate/hydroxypyruvate reductase B"/>
    <property type="match status" value="1"/>
</dbReference>
<dbReference type="GO" id="GO:0030267">
    <property type="term" value="F:glyoxylate reductase (NADPH) activity"/>
    <property type="evidence" value="ECO:0007669"/>
    <property type="project" value="TreeGrafter"/>
</dbReference>
<dbReference type="InterPro" id="IPR006140">
    <property type="entry name" value="D-isomer_DH_NAD-bd"/>
</dbReference>
<dbReference type="CDD" id="cd05301">
    <property type="entry name" value="GDH"/>
    <property type="match status" value="1"/>
</dbReference>
<dbReference type="InterPro" id="IPR050223">
    <property type="entry name" value="D-isomer_2-hydroxyacid_DH"/>
</dbReference>
<gene>
    <name evidence="4" type="ORF">NQ318_006462</name>
</gene>
<dbReference type="Pfam" id="PF02826">
    <property type="entry name" value="2-Hacid_dh_C"/>
    <property type="match status" value="1"/>
</dbReference>
<evidence type="ECO:0000313" key="5">
    <source>
        <dbReference type="Proteomes" id="UP001162162"/>
    </source>
</evidence>
<proteinExistence type="predicted"/>
<accession>A0AAV8XAM8</accession>
<dbReference type="PANTHER" id="PTHR10996">
    <property type="entry name" value="2-HYDROXYACID DEHYDROGENASE-RELATED"/>
    <property type="match status" value="1"/>
</dbReference>
<reference evidence="4" key="1">
    <citation type="journal article" date="2023" name="Insect Mol. Biol.">
        <title>Genome sequencing provides insights into the evolution of gene families encoding plant cell wall-degrading enzymes in longhorned beetles.</title>
        <authorList>
            <person name="Shin N.R."/>
            <person name="Okamura Y."/>
            <person name="Kirsch R."/>
            <person name="Pauchet Y."/>
        </authorList>
    </citation>
    <scope>NUCLEOTIDE SEQUENCE</scope>
    <source>
        <strain evidence="4">AMC_N1</strain>
    </source>
</reference>
<dbReference type="PROSITE" id="PS00671">
    <property type="entry name" value="D_2_HYDROXYACID_DH_3"/>
    <property type="match status" value="1"/>
</dbReference>
<dbReference type="PROSITE" id="PS00065">
    <property type="entry name" value="D_2_HYDROXYACID_DH_1"/>
    <property type="match status" value="1"/>
</dbReference>
<dbReference type="SUPFAM" id="SSF52283">
    <property type="entry name" value="Formate/glycerate dehydrogenase catalytic domain-like"/>
    <property type="match status" value="1"/>
</dbReference>
<evidence type="ECO:0000256" key="2">
    <source>
        <dbReference type="ARBA" id="ARBA00073306"/>
    </source>
</evidence>
<dbReference type="EMBL" id="JAPWTK010000859">
    <property type="protein sequence ID" value="KAJ8935619.1"/>
    <property type="molecule type" value="Genomic_DNA"/>
</dbReference>
<dbReference type="GO" id="GO:0051287">
    <property type="term" value="F:NAD binding"/>
    <property type="evidence" value="ECO:0007669"/>
    <property type="project" value="InterPro"/>
</dbReference>
<dbReference type="Proteomes" id="UP001162162">
    <property type="component" value="Unassembled WGS sequence"/>
</dbReference>
<keyword evidence="5" id="KW-1185">Reference proteome</keyword>
<dbReference type="PANTHER" id="PTHR10996:SF277">
    <property type="entry name" value="GLYOXYLATE REDUCTASE_HYDROXYPYRUVATE REDUCTASE"/>
    <property type="match status" value="1"/>
</dbReference>
<evidence type="ECO:0000259" key="3">
    <source>
        <dbReference type="Pfam" id="PF02826"/>
    </source>
</evidence>